<accession>A0ABV0T6K9</accession>
<comment type="caution">
    <text evidence="1">The sequence shown here is derived from an EMBL/GenBank/DDBJ whole genome shotgun (WGS) entry which is preliminary data.</text>
</comment>
<proteinExistence type="predicted"/>
<dbReference type="Proteomes" id="UP001482620">
    <property type="component" value="Unassembled WGS sequence"/>
</dbReference>
<protein>
    <submittedName>
        <fullName evidence="1">Uncharacterized protein</fullName>
    </submittedName>
</protein>
<keyword evidence="2" id="KW-1185">Reference proteome</keyword>
<reference evidence="1 2" key="1">
    <citation type="submission" date="2021-06" db="EMBL/GenBank/DDBJ databases">
        <authorList>
            <person name="Palmer J.M."/>
        </authorList>
    </citation>
    <scope>NUCLEOTIDE SEQUENCE [LARGE SCALE GENOMIC DNA]</scope>
    <source>
        <strain evidence="2">if_2019</strain>
        <tissue evidence="1">Muscle</tissue>
    </source>
</reference>
<evidence type="ECO:0000313" key="2">
    <source>
        <dbReference type="Proteomes" id="UP001482620"/>
    </source>
</evidence>
<organism evidence="1 2">
    <name type="scientific">Ilyodon furcidens</name>
    <name type="common">goldbreast splitfin</name>
    <dbReference type="NCBI Taxonomy" id="33524"/>
    <lineage>
        <taxon>Eukaryota</taxon>
        <taxon>Metazoa</taxon>
        <taxon>Chordata</taxon>
        <taxon>Craniata</taxon>
        <taxon>Vertebrata</taxon>
        <taxon>Euteleostomi</taxon>
        <taxon>Actinopterygii</taxon>
        <taxon>Neopterygii</taxon>
        <taxon>Teleostei</taxon>
        <taxon>Neoteleostei</taxon>
        <taxon>Acanthomorphata</taxon>
        <taxon>Ovalentaria</taxon>
        <taxon>Atherinomorphae</taxon>
        <taxon>Cyprinodontiformes</taxon>
        <taxon>Goodeidae</taxon>
        <taxon>Ilyodon</taxon>
    </lineage>
</organism>
<dbReference type="EMBL" id="JAHRIQ010023354">
    <property type="protein sequence ID" value="MEQ2227937.1"/>
    <property type="molecule type" value="Genomic_DNA"/>
</dbReference>
<sequence length="78" mass="9124">MYRHLSPLRRCPGFMSRPVEVQTLLKVEVSSFLSHCVRRHPIPKTFSWEGLWKSPTCSNLEYLIDIRGWNLRSSCCEG</sequence>
<name>A0ABV0T6K9_9TELE</name>
<evidence type="ECO:0000313" key="1">
    <source>
        <dbReference type="EMBL" id="MEQ2227937.1"/>
    </source>
</evidence>
<gene>
    <name evidence="1" type="ORF">ILYODFUR_003535</name>
</gene>